<evidence type="ECO:0000313" key="3">
    <source>
        <dbReference type="Proteomes" id="UP000243459"/>
    </source>
</evidence>
<organism evidence="2 3">
    <name type="scientific">Asparagus officinalis</name>
    <name type="common">Garden asparagus</name>
    <dbReference type="NCBI Taxonomy" id="4686"/>
    <lineage>
        <taxon>Eukaryota</taxon>
        <taxon>Viridiplantae</taxon>
        <taxon>Streptophyta</taxon>
        <taxon>Embryophyta</taxon>
        <taxon>Tracheophyta</taxon>
        <taxon>Spermatophyta</taxon>
        <taxon>Magnoliopsida</taxon>
        <taxon>Liliopsida</taxon>
        <taxon>Asparagales</taxon>
        <taxon>Asparagaceae</taxon>
        <taxon>Asparagoideae</taxon>
        <taxon>Asparagus</taxon>
    </lineage>
</organism>
<dbReference type="PANTHER" id="PTHR37393:SF1">
    <property type="entry name" value="AT-RICH INTERACTIVE DOMAIN-CONTAINING PROTEIN 1A-LIKE"/>
    <property type="match status" value="1"/>
</dbReference>
<evidence type="ECO:0000313" key="2">
    <source>
        <dbReference type="EMBL" id="ONK76857.1"/>
    </source>
</evidence>
<feature type="region of interest" description="Disordered" evidence="1">
    <location>
        <begin position="103"/>
        <end position="122"/>
    </location>
</feature>
<feature type="compositionally biased region" description="Polar residues" evidence="1">
    <location>
        <begin position="292"/>
        <end position="308"/>
    </location>
</feature>
<feature type="region of interest" description="Disordered" evidence="1">
    <location>
        <begin position="290"/>
        <end position="335"/>
    </location>
</feature>
<sequence>MHPPEQYRGSDRCQKMPSKAPKQISCEHPHMPGSGMISEKHPASDKMLPQPMHQSSQERRFLEPPTHQMAVSQEPSWLTPPPGGVLSRHGFPLKDFEQRGVAQNHLSPPHNLGEPSIQPTMSGPLQGAVDPPSRMMGGPLFNAEDKLGKLAAFNDSEADAHVVRRPRGYDDMPLEPHRCLCCEHSPHGQSKAHGITSNVPVGGMHDPMFDCDLSEDRFRPSPEERLKPFPQKEFKLAHDECVRASERVVNRREFEDKKQVPRPAHLDGEGPVRFDGNLMSRPLDRMRRQPRGANTFTSRPLSYGSNATFPPRSGGSDAYLDIGDEGRSVSSRKHQKRRYDNTFPIVIVTVKFLNLVVIEMMVCYLQEARVILVEKL</sequence>
<feature type="region of interest" description="Disordered" evidence="1">
    <location>
        <begin position="253"/>
        <end position="278"/>
    </location>
</feature>
<dbReference type="Gramene" id="ONK76857">
    <property type="protein sequence ID" value="ONK76857"/>
    <property type="gene ID" value="A4U43_C02F540"/>
</dbReference>
<protein>
    <submittedName>
        <fullName evidence="2">Uncharacterized protein</fullName>
    </submittedName>
</protein>
<name>A0A5P1FHG2_ASPOF</name>
<dbReference type="Proteomes" id="UP000243459">
    <property type="component" value="Chromosome 2"/>
</dbReference>
<accession>A0A5P1FHG2</accession>
<dbReference type="EMBL" id="CM007382">
    <property type="protein sequence ID" value="ONK76857.1"/>
    <property type="molecule type" value="Genomic_DNA"/>
</dbReference>
<reference evidence="3" key="1">
    <citation type="journal article" date="2017" name="Nat. Commun.">
        <title>The asparagus genome sheds light on the origin and evolution of a young Y chromosome.</title>
        <authorList>
            <person name="Harkess A."/>
            <person name="Zhou J."/>
            <person name="Xu C."/>
            <person name="Bowers J.E."/>
            <person name="Van der Hulst R."/>
            <person name="Ayyampalayam S."/>
            <person name="Mercati F."/>
            <person name="Riccardi P."/>
            <person name="McKain M.R."/>
            <person name="Kakrana A."/>
            <person name="Tang H."/>
            <person name="Ray J."/>
            <person name="Groenendijk J."/>
            <person name="Arikit S."/>
            <person name="Mathioni S.M."/>
            <person name="Nakano M."/>
            <person name="Shan H."/>
            <person name="Telgmann-Rauber A."/>
            <person name="Kanno A."/>
            <person name="Yue Z."/>
            <person name="Chen H."/>
            <person name="Li W."/>
            <person name="Chen Y."/>
            <person name="Xu X."/>
            <person name="Zhang Y."/>
            <person name="Luo S."/>
            <person name="Chen H."/>
            <person name="Gao J."/>
            <person name="Mao Z."/>
            <person name="Pires J.C."/>
            <person name="Luo M."/>
            <person name="Kudrna D."/>
            <person name="Wing R.A."/>
            <person name="Meyers B.C."/>
            <person name="Yi K."/>
            <person name="Kong H."/>
            <person name="Lavrijsen P."/>
            <person name="Sunseri F."/>
            <person name="Falavigna A."/>
            <person name="Ye Y."/>
            <person name="Leebens-Mack J.H."/>
            <person name="Chen G."/>
        </authorList>
    </citation>
    <scope>NUCLEOTIDE SEQUENCE [LARGE SCALE GENOMIC DNA]</scope>
    <source>
        <strain evidence="3">cv. DH0086</strain>
    </source>
</reference>
<evidence type="ECO:0000256" key="1">
    <source>
        <dbReference type="SAM" id="MobiDB-lite"/>
    </source>
</evidence>
<keyword evidence="3" id="KW-1185">Reference proteome</keyword>
<proteinExistence type="predicted"/>
<gene>
    <name evidence="2" type="ORF">A4U43_C02F540</name>
</gene>
<feature type="region of interest" description="Disordered" evidence="1">
    <location>
        <begin position="1"/>
        <end position="91"/>
    </location>
</feature>
<dbReference type="AlphaFoldDB" id="A0A5P1FHG2"/>
<dbReference type="PANTHER" id="PTHR37393">
    <property type="entry name" value="AT-RICH INTERACTIVE DOMAIN-CONTAINING PROTEIN 1A-LIKE"/>
    <property type="match status" value="1"/>
</dbReference>
<feature type="compositionally biased region" description="Basic and acidic residues" evidence="1">
    <location>
        <begin position="253"/>
        <end position="272"/>
    </location>
</feature>